<feature type="region of interest" description="Disordered" evidence="1">
    <location>
        <begin position="368"/>
        <end position="391"/>
    </location>
</feature>
<dbReference type="AlphaFoldDB" id="A0A5R2ASV8"/>
<comment type="caution">
    <text evidence="2">The sequence shown here is derived from an EMBL/GenBank/DDBJ whole genome shotgun (WGS) entry which is preliminary data.</text>
</comment>
<dbReference type="RefSeq" id="WP_135698381.1">
    <property type="nucleotide sequence ID" value="NZ_RQER01000008.1"/>
</dbReference>
<evidence type="ECO:0000313" key="3">
    <source>
        <dbReference type="Proteomes" id="UP000297946"/>
    </source>
</evidence>
<reference evidence="2 3" key="1">
    <citation type="journal article" date="2019" name="PLoS Negl. Trop. Dis.">
        <title>Revisiting the worldwide diversity of Leptospira species in the environment.</title>
        <authorList>
            <person name="Vincent A.T."/>
            <person name="Schiettekatte O."/>
            <person name="Bourhy P."/>
            <person name="Veyrier F.J."/>
            <person name="Picardeau M."/>
        </authorList>
    </citation>
    <scope>NUCLEOTIDE SEQUENCE [LARGE SCALE GENOMIC DNA]</scope>
    <source>
        <strain evidence="2 3">SSW18</strain>
    </source>
</reference>
<feature type="region of interest" description="Disordered" evidence="1">
    <location>
        <begin position="120"/>
        <end position="170"/>
    </location>
</feature>
<feature type="compositionally biased region" description="Polar residues" evidence="1">
    <location>
        <begin position="154"/>
        <end position="170"/>
    </location>
</feature>
<feature type="compositionally biased region" description="Low complexity" evidence="1">
    <location>
        <begin position="142"/>
        <end position="153"/>
    </location>
</feature>
<dbReference type="Proteomes" id="UP000297946">
    <property type="component" value="Unassembled WGS sequence"/>
</dbReference>
<organism evidence="2 3">
    <name type="scientific">Leptospira langatensis</name>
    <dbReference type="NCBI Taxonomy" id="2484983"/>
    <lineage>
        <taxon>Bacteria</taxon>
        <taxon>Pseudomonadati</taxon>
        <taxon>Spirochaetota</taxon>
        <taxon>Spirochaetia</taxon>
        <taxon>Leptospirales</taxon>
        <taxon>Leptospiraceae</taxon>
        <taxon>Leptospira</taxon>
    </lineage>
</organism>
<dbReference type="EMBL" id="RQER01000008">
    <property type="protein sequence ID" value="TGJ99875.1"/>
    <property type="molecule type" value="Genomic_DNA"/>
</dbReference>
<evidence type="ECO:0000313" key="2">
    <source>
        <dbReference type="EMBL" id="TGJ99875.1"/>
    </source>
</evidence>
<protein>
    <submittedName>
        <fullName evidence="2">Uncharacterized protein</fullName>
    </submittedName>
</protein>
<gene>
    <name evidence="2" type="ORF">EHO57_14040</name>
</gene>
<evidence type="ECO:0000256" key="1">
    <source>
        <dbReference type="SAM" id="MobiDB-lite"/>
    </source>
</evidence>
<sequence length="391" mass="43453">MDSQQSRGDYTLPEIKVLKLSRTMKLLLSEIAFLHKNTILFTEKRCSPEIIGCYAENRKIAARLGLEMQTVSKYLMILRKEGYIEISFMATPWKKNQRIITTSYAQFVVINGQNSNASLTEINGKDGSKSNGGFEKNQTDITNSSQSNLQSSTHKVQTRPTPESHQKNNLSLDSLLKEFGGSILAEALTIATVAGKEGHISYIWGICKNKAAEKNSKPLPSTSSSRAPIPRDEKISDTSWDRFLLWAKGHLSRGSFESLNEVSVSLVEGNLNIFGALPETLRLVIQKYFTDKVDRPVPVLFLRAEEESCNNSLESEPARPRPERFSSSVDLVDPADVEFLFAKAGLTCSAPQDGSPVTERGVRNELLHPSGKPGNFPSFRKRNSNQLRLAS</sequence>
<name>A0A5R2ASV8_9LEPT</name>
<proteinExistence type="predicted"/>
<accession>A0A5R2ASV8</accession>